<dbReference type="RefSeq" id="WP_011633660.1">
    <property type="nucleotide sequence ID" value="NZ_FNYF01000010.1"/>
</dbReference>
<keyword evidence="3" id="KW-1185">Reference proteome</keyword>
<evidence type="ECO:0000313" key="3">
    <source>
        <dbReference type="Proteomes" id="UP000247780"/>
    </source>
</evidence>
<dbReference type="Proteomes" id="UP000247780">
    <property type="component" value="Unassembled WGS sequence"/>
</dbReference>
<dbReference type="NCBIfam" id="TIGR00678">
    <property type="entry name" value="holB"/>
    <property type="match status" value="1"/>
</dbReference>
<dbReference type="InterPro" id="IPR050238">
    <property type="entry name" value="DNA_Rep/Repair_Clamp_Loader"/>
</dbReference>
<name>A0ABX5M836_9PROT</name>
<dbReference type="PANTHER" id="PTHR11669:SF8">
    <property type="entry name" value="DNA POLYMERASE III SUBUNIT DELTA"/>
    <property type="match status" value="1"/>
</dbReference>
<dbReference type="Gene3D" id="3.40.50.300">
    <property type="entry name" value="P-loop containing nucleotide triphosphate hydrolases"/>
    <property type="match status" value="1"/>
</dbReference>
<feature type="compositionally biased region" description="Basic and acidic residues" evidence="1">
    <location>
        <begin position="93"/>
        <end position="106"/>
    </location>
</feature>
<feature type="region of interest" description="Disordered" evidence="1">
    <location>
        <begin position="90"/>
        <end position="116"/>
    </location>
</feature>
<dbReference type="PANTHER" id="PTHR11669">
    <property type="entry name" value="REPLICATION FACTOR C / DNA POLYMERASE III GAMMA-TAU SUBUNIT"/>
    <property type="match status" value="1"/>
</dbReference>
<gene>
    <name evidence="2" type="ORF">C8R14_11211</name>
</gene>
<organism evidence="2 3">
    <name type="scientific">Nitrosomonas eutropha</name>
    <dbReference type="NCBI Taxonomy" id="916"/>
    <lineage>
        <taxon>Bacteria</taxon>
        <taxon>Pseudomonadati</taxon>
        <taxon>Pseudomonadota</taxon>
        <taxon>Betaproteobacteria</taxon>
        <taxon>Nitrosomonadales</taxon>
        <taxon>Nitrosomonadaceae</taxon>
        <taxon>Nitrosomonas</taxon>
    </lineage>
</organism>
<comment type="caution">
    <text evidence="2">The sequence shown here is derived from an EMBL/GenBank/DDBJ whole genome shotgun (WGS) entry which is preliminary data.</text>
</comment>
<dbReference type="InterPro" id="IPR027417">
    <property type="entry name" value="P-loop_NTPase"/>
</dbReference>
<accession>A0ABX5M836</accession>
<dbReference type="SUPFAM" id="SSF52540">
    <property type="entry name" value="P-loop containing nucleoside triphosphate hydrolases"/>
    <property type="match status" value="1"/>
</dbReference>
<dbReference type="Pfam" id="PF13177">
    <property type="entry name" value="DNA_pol3_delta2"/>
    <property type="match status" value="1"/>
</dbReference>
<sequence length="354" mass="40001">MTVAEIFPWQQTIWQQIRQPDSLRRHHALLLKGRKGTGKLGFALALVRSMLCEQVDAAGRVCGKCQDCYWFEQGLHPNFRLLEPEALSVQDGTADRNSEEKQEEAGGTKSGKKPSQQITIAQIRTLDDFIYLSAHQNRYKVVLIHPAEAMNAAAANALLKKLEEPPPEVLFILIAHGTSMIPATILSRCRQIAMPTPDRKLAKDWLIQQGIAQPDFRLAMSSFSPLLALHYDEQQSSPHADFIQSLCVPEKFDPIGLAEKLYKQDLSSVTSWMQKWCYDLMSCHLSGRVRYHLQQMDAIKRQAAVIDPVAVGFLWRDLAASQQLAHHPLNPRLFLEEMFLICAEIIHPASSETR</sequence>
<dbReference type="EMBL" id="QICQ01000012">
    <property type="protein sequence ID" value="PXV81135.1"/>
    <property type="molecule type" value="Genomic_DNA"/>
</dbReference>
<proteinExistence type="predicted"/>
<dbReference type="InterPro" id="IPR004622">
    <property type="entry name" value="DNA_pol_HolB"/>
</dbReference>
<reference evidence="2 3" key="1">
    <citation type="submission" date="2018-04" db="EMBL/GenBank/DDBJ databases">
        <title>Active sludge and wastewater microbial communities from Klosterneuburg, Austria.</title>
        <authorList>
            <person name="Wagner M."/>
        </authorList>
    </citation>
    <scope>NUCLEOTIDE SEQUENCE [LARGE SCALE GENOMIC DNA]</scope>
    <source>
        <strain evidence="2 3">Nm 57</strain>
    </source>
</reference>
<protein>
    <submittedName>
        <fullName evidence="2">DNA polymerase III delta prime subunit</fullName>
    </submittedName>
</protein>
<evidence type="ECO:0000313" key="2">
    <source>
        <dbReference type="EMBL" id="PXV81135.1"/>
    </source>
</evidence>
<evidence type="ECO:0000256" key="1">
    <source>
        <dbReference type="SAM" id="MobiDB-lite"/>
    </source>
</evidence>